<evidence type="ECO:0000256" key="2">
    <source>
        <dbReference type="ARBA" id="ARBA00007553"/>
    </source>
</evidence>
<reference evidence="8" key="1">
    <citation type="journal article" date="2019" name="Int. J. Syst. Evol. Microbiol.">
        <title>The Global Catalogue of Microorganisms (GCM) 10K type strain sequencing project: providing services to taxonomists for standard genome sequencing and annotation.</title>
        <authorList>
            <consortium name="The Broad Institute Genomics Platform"/>
            <consortium name="The Broad Institute Genome Sequencing Center for Infectious Disease"/>
            <person name="Wu L."/>
            <person name="Ma J."/>
        </authorList>
    </citation>
    <scope>NUCLEOTIDE SEQUENCE [LARGE SCALE GENOMIC DNA]</scope>
    <source>
        <strain evidence="8">CGMCC 4.1530</strain>
    </source>
</reference>
<dbReference type="PANTHER" id="PTHR30417">
    <property type="entry name" value="N-ACETYLMURAMOYL-L-ALANINE AMIDASE AMID"/>
    <property type="match status" value="1"/>
</dbReference>
<evidence type="ECO:0000256" key="3">
    <source>
        <dbReference type="ARBA" id="ARBA00011901"/>
    </source>
</evidence>
<organism evidence="7 8">
    <name type="scientific">Tatumella punctata</name>
    <dbReference type="NCBI Taxonomy" id="399969"/>
    <lineage>
        <taxon>Bacteria</taxon>
        <taxon>Pseudomonadati</taxon>
        <taxon>Pseudomonadota</taxon>
        <taxon>Gammaproteobacteria</taxon>
        <taxon>Enterobacterales</taxon>
        <taxon>Erwiniaceae</taxon>
        <taxon>Tatumella</taxon>
    </lineage>
</organism>
<keyword evidence="4 7" id="KW-0378">Hydrolase</keyword>
<dbReference type="Pfam" id="PF01510">
    <property type="entry name" value="Amidase_2"/>
    <property type="match status" value="1"/>
</dbReference>
<dbReference type="Gene3D" id="1.10.101.10">
    <property type="entry name" value="PGBD-like superfamily/PGBD"/>
    <property type="match status" value="1"/>
</dbReference>
<dbReference type="SUPFAM" id="SSF47090">
    <property type="entry name" value="PGBD-like"/>
    <property type="match status" value="1"/>
</dbReference>
<dbReference type="Proteomes" id="UP001596215">
    <property type="component" value="Unassembled WGS sequence"/>
</dbReference>
<dbReference type="InterPro" id="IPR051206">
    <property type="entry name" value="NAMLAA_amidase_2"/>
</dbReference>
<dbReference type="PANTHER" id="PTHR30417:SF1">
    <property type="entry name" value="N-ACETYLMURAMOYL-L-ALANINE AMIDASE AMID"/>
    <property type="match status" value="1"/>
</dbReference>
<keyword evidence="5" id="KW-0961">Cell wall biogenesis/degradation</keyword>
<evidence type="ECO:0000256" key="1">
    <source>
        <dbReference type="ARBA" id="ARBA00001561"/>
    </source>
</evidence>
<feature type="domain" description="N-acetylmuramoyl-L-alanine amidase" evidence="6">
    <location>
        <begin position="37"/>
        <end position="183"/>
    </location>
</feature>
<dbReference type="GO" id="GO:0008745">
    <property type="term" value="F:N-acetylmuramoyl-L-alanine amidase activity"/>
    <property type="evidence" value="ECO:0007669"/>
    <property type="project" value="UniProtKB-EC"/>
</dbReference>
<dbReference type="CDD" id="cd06583">
    <property type="entry name" value="PGRP"/>
    <property type="match status" value="1"/>
</dbReference>
<evidence type="ECO:0000259" key="6">
    <source>
        <dbReference type="SMART" id="SM00644"/>
    </source>
</evidence>
<dbReference type="InterPro" id="IPR002502">
    <property type="entry name" value="Amidase_domain"/>
</dbReference>
<evidence type="ECO:0000313" key="7">
    <source>
        <dbReference type="EMBL" id="MFC6362103.1"/>
    </source>
</evidence>
<name>A0ABW1VQP8_9GAMM</name>
<comment type="caution">
    <text evidence="7">The sequence shown here is derived from an EMBL/GenBank/DDBJ whole genome shotgun (WGS) entry which is preliminary data.</text>
</comment>
<comment type="catalytic activity">
    <reaction evidence="1">
        <text>Hydrolyzes the link between N-acetylmuramoyl residues and L-amino acid residues in certain cell-wall glycopeptides.</text>
        <dbReference type="EC" id="3.5.1.28"/>
    </reaction>
</comment>
<dbReference type="SMART" id="SM00644">
    <property type="entry name" value="Ami_2"/>
    <property type="match status" value="1"/>
</dbReference>
<evidence type="ECO:0000256" key="5">
    <source>
        <dbReference type="ARBA" id="ARBA00023316"/>
    </source>
</evidence>
<gene>
    <name evidence="7" type="ORF">ACFP73_08320</name>
</gene>
<evidence type="ECO:0000313" key="8">
    <source>
        <dbReference type="Proteomes" id="UP001596215"/>
    </source>
</evidence>
<accession>A0ABW1VQP8</accession>
<dbReference type="PROSITE" id="PS51257">
    <property type="entry name" value="PROKAR_LIPOPROTEIN"/>
    <property type="match status" value="1"/>
</dbReference>
<dbReference type="InterPro" id="IPR036365">
    <property type="entry name" value="PGBD-like_sf"/>
</dbReference>
<evidence type="ECO:0000256" key="4">
    <source>
        <dbReference type="ARBA" id="ARBA00022801"/>
    </source>
</evidence>
<dbReference type="RefSeq" id="WP_249212912.1">
    <property type="nucleotide sequence ID" value="NZ_BAAAFW010000060.1"/>
</dbReference>
<dbReference type="SUPFAM" id="SSF55846">
    <property type="entry name" value="N-acetylmuramoyl-L-alanine amidase-like"/>
    <property type="match status" value="1"/>
</dbReference>
<proteinExistence type="inferred from homology"/>
<protein>
    <recommendedName>
        <fullName evidence="3">N-acetylmuramoyl-L-alanine amidase</fullName>
        <ecNumber evidence="3">3.5.1.28</ecNumber>
    </recommendedName>
</protein>
<dbReference type="EMBL" id="JBHSUC010000008">
    <property type="protein sequence ID" value="MFC6362103.1"/>
    <property type="molecule type" value="Genomic_DNA"/>
</dbReference>
<sequence length="280" mass="31355">MKCVTDIRPRSYLLWLAILLSGCHSPPIEQRQGYSVDHQITAAGQQPRVQMAVIHYTAEDNARSLDILSRGKVSAHYLIPEMAARQQINADSYQLVPETQVAWHAGNSRWRGLSHLNNISIGIELVNQGYYRTPAGYRCDAYSPRQIAVLTALLQDIIARYALRPQNIVGHSDIAPLRKQDPGPCFPWEKLAKAGVGAWPDSQSVRFWLAGRQPRQPADQRVLLGLLNRYGYQSGDTLSASQRQMLIKAFQMHFRPSLISGLADAQTEAIARALLQKYGE</sequence>
<keyword evidence="8" id="KW-1185">Reference proteome</keyword>
<dbReference type="Gene3D" id="3.40.80.10">
    <property type="entry name" value="Peptidoglycan recognition protein-like"/>
    <property type="match status" value="1"/>
</dbReference>
<comment type="similarity">
    <text evidence="2">Belongs to the N-acetylmuramoyl-L-alanine amidase 2 family.</text>
</comment>
<dbReference type="EC" id="3.5.1.28" evidence="3"/>
<dbReference type="InterPro" id="IPR036505">
    <property type="entry name" value="Amidase/PGRP_sf"/>
</dbReference>
<dbReference type="InterPro" id="IPR036366">
    <property type="entry name" value="PGBDSf"/>
</dbReference>